<accession>A0A0C3FD91</accession>
<dbReference type="EMBL" id="KN833021">
    <property type="protein sequence ID" value="KIM77826.1"/>
    <property type="molecule type" value="Genomic_DNA"/>
</dbReference>
<dbReference type="InParanoid" id="A0A0C3FD91"/>
<proteinExistence type="predicted"/>
<dbReference type="AlphaFoldDB" id="A0A0C3FD91"/>
<keyword evidence="2" id="KW-1185">Reference proteome</keyword>
<organism evidence="1 2">
    <name type="scientific">Piloderma croceum (strain F 1598)</name>
    <dbReference type="NCBI Taxonomy" id="765440"/>
    <lineage>
        <taxon>Eukaryota</taxon>
        <taxon>Fungi</taxon>
        <taxon>Dikarya</taxon>
        <taxon>Basidiomycota</taxon>
        <taxon>Agaricomycotina</taxon>
        <taxon>Agaricomycetes</taxon>
        <taxon>Agaricomycetidae</taxon>
        <taxon>Atheliales</taxon>
        <taxon>Atheliaceae</taxon>
        <taxon>Piloderma</taxon>
    </lineage>
</organism>
<sequence length="90" mass="10118">METSSAHAHAHAPKIDSWSRHRNTDGLILALLENGKRILRFLNPTRTFCPEAHMRTFDREPSGRKPVESIVLHLGACKAKDYSTDSGTYT</sequence>
<reference evidence="2" key="2">
    <citation type="submission" date="2015-01" db="EMBL/GenBank/DDBJ databases">
        <title>Evolutionary Origins and Diversification of the Mycorrhizal Mutualists.</title>
        <authorList>
            <consortium name="DOE Joint Genome Institute"/>
            <consortium name="Mycorrhizal Genomics Consortium"/>
            <person name="Kohler A."/>
            <person name="Kuo A."/>
            <person name="Nagy L.G."/>
            <person name="Floudas D."/>
            <person name="Copeland A."/>
            <person name="Barry K.W."/>
            <person name="Cichocki N."/>
            <person name="Veneault-Fourrey C."/>
            <person name="LaButti K."/>
            <person name="Lindquist E.A."/>
            <person name="Lipzen A."/>
            <person name="Lundell T."/>
            <person name="Morin E."/>
            <person name="Murat C."/>
            <person name="Riley R."/>
            <person name="Ohm R."/>
            <person name="Sun H."/>
            <person name="Tunlid A."/>
            <person name="Henrissat B."/>
            <person name="Grigoriev I.V."/>
            <person name="Hibbett D.S."/>
            <person name="Martin F."/>
        </authorList>
    </citation>
    <scope>NUCLEOTIDE SEQUENCE [LARGE SCALE GENOMIC DNA]</scope>
    <source>
        <strain evidence="2">F 1598</strain>
    </source>
</reference>
<evidence type="ECO:0000313" key="1">
    <source>
        <dbReference type="EMBL" id="KIM77826.1"/>
    </source>
</evidence>
<reference evidence="1 2" key="1">
    <citation type="submission" date="2014-04" db="EMBL/GenBank/DDBJ databases">
        <authorList>
            <consortium name="DOE Joint Genome Institute"/>
            <person name="Kuo A."/>
            <person name="Tarkka M."/>
            <person name="Buscot F."/>
            <person name="Kohler A."/>
            <person name="Nagy L.G."/>
            <person name="Floudas D."/>
            <person name="Copeland A."/>
            <person name="Barry K.W."/>
            <person name="Cichocki N."/>
            <person name="Veneault-Fourrey C."/>
            <person name="LaButti K."/>
            <person name="Lindquist E.A."/>
            <person name="Lipzen A."/>
            <person name="Lundell T."/>
            <person name="Morin E."/>
            <person name="Murat C."/>
            <person name="Sun H."/>
            <person name="Tunlid A."/>
            <person name="Henrissat B."/>
            <person name="Grigoriev I.V."/>
            <person name="Hibbett D.S."/>
            <person name="Martin F."/>
            <person name="Nordberg H.P."/>
            <person name="Cantor M.N."/>
            <person name="Hua S.X."/>
        </authorList>
    </citation>
    <scope>NUCLEOTIDE SEQUENCE [LARGE SCALE GENOMIC DNA]</scope>
    <source>
        <strain evidence="1 2">F 1598</strain>
    </source>
</reference>
<dbReference type="HOGENOM" id="CLU_2441660_0_0_1"/>
<gene>
    <name evidence="1" type="ORF">PILCRDRAFT_610411</name>
</gene>
<evidence type="ECO:0000313" key="2">
    <source>
        <dbReference type="Proteomes" id="UP000054166"/>
    </source>
</evidence>
<dbReference type="Proteomes" id="UP000054166">
    <property type="component" value="Unassembled WGS sequence"/>
</dbReference>
<name>A0A0C3FD91_PILCF</name>
<protein>
    <submittedName>
        <fullName evidence="1">Uncharacterized protein</fullName>
    </submittedName>
</protein>